<keyword evidence="6" id="KW-1185">Reference proteome</keyword>
<dbReference type="InterPro" id="IPR050226">
    <property type="entry name" value="NagZ_Beta-hexosaminidase"/>
</dbReference>
<reference evidence="5 6" key="1">
    <citation type="submission" date="2020-05" db="EMBL/GenBank/DDBJ databases">
        <authorList>
            <person name="Whitworth D."/>
        </authorList>
    </citation>
    <scope>NUCLEOTIDE SEQUENCE [LARGE SCALE GENOMIC DNA]</scope>
    <source>
        <strain evidence="5 6">AB043B</strain>
    </source>
</reference>
<protein>
    <submittedName>
        <fullName evidence="5">Beta-N-acetylhexosaminidase</fullName>
        <ecNumber evidence="5">3.2.1.52</ecNumber>
    </submittedName>
</protein>
<comment type="caution">
    <text evidence="5">The sequence shown here is derived from an EMBL/GenBank/DDBJ whole genome shotgun (WGS) entry which is preliminary data.</text>
</comment>
<dbReference type="PANTHER" id="PTHR30480">
    <property type="entry name" value="BETA-HEXOSAMINIDASE-RELATED"/>
    <property type="match status" value="1"/>
</dbReference>
<dbReference type="SUPFAM" id="SSF51445">
    <property type="entry name" value="(Trans)glycosidases"/>
    <property type="match status" value="1"/>
</dbReference>
<dbReference type="Proteomes" id="UP000563426">
    <property type="component" value="Unassembled WGS sequence"/>
</dbReference>
<evidence type="ECO:0000313" key="6">
    <source>
        <dbReference type="Proteomes" id="UP000563426"/>
    </source>
</evidence>
<dbReference type="InterPro" id="IPR036962">
    <property type="entry name" value="Glyco_hydro_3_N_sf"/>
</dbReference>
<feature type="domain" description="Glycoside hydrolase family 3 N-terminal" evidence="4">
    <location>
        <begin position="14"/>
        <end position="322"/>
    </location>
</feature>
<dbReference type="PANTHER" id="PTHR30480:SF16">
    <property type="entry name" value="GLYCOSIDE HYDROLASE FAMILY 3 DOMAIN PROTEIN"/>
    <property type="match status" value="1"/>
</dbReference>
<dbReference type="Gene3D" id="3.20.20.300">
    <property type="entry name" value="Glycoside hydrolase, family 3, N-terminal domain"/>
    <property type="match status" value="1"/>
</dbReference>
<evidence type="ECO:0000259" key="4">
    <source>
        <dbReference type="Pfam" id="PF00933"/>
    </source>
</evidence>
<dbReference type="GO" id="GO:0009254">
    <property type="term" value="P:peptidoglycan turnover"/>
    <property type="evidence" value="ECO:0007669"/>
    <property type="project" value="TreeGrafter"/>
</dbReference>
<sequence>MSPASALYRDCARLFMVGFPGTRIDADLAALMDDGIYGAILFKRNVGTAAETAALCRELKTRAGRPFILSVDQEGGRVARLRGEPFTSLPPMRELGQRGDEALAERVGRLLAHELRALGFDWDFAPVLDVDTNPANPVIGDRSFSRDPVEVGRLGVALARGLEAGGVASCGKHFPGHGDTTTDSHLTLPRLPHDLERLRRVELVPFQAFAKAGLASLMTAHVLFDALEQGVPATMSHRALHDLLRKELGFDGVVVSDDLEMKAIADHYSVAEAAVQGTLAGVDLFLVCHKADVQRTAIEALVKAVESGRVPRERITEAHRRLDALAARFAHPAEDRLATLGDAEHRSLAEGLASAFTGKDPTEVMLASR</sequence>
<dbReference type="GO" id="GO:0005975">
    <property type="term" value="P:carbohydrate metabolic process"/>
    <property type="evidence" value="ECO:0007669"/>
    <property type="project" value="InterPro"/>
</dbReference>
<organism evidence="5 6">
    <name type="scientific">Corallococcus exercitus</name>
    <dbReference type="NCBI Taxonomy" id="2316736"/>
    <lineage>
        <taxon>Bacteria</taxon>
        <taxon>Pseudomonadati</taxon>
        <taxon>Myxococcota</taxon>
        <taxon>Myxococcia</taxon>
        <taxon>Myxococcales</taxon>
        <taxon>Cystobacterineae</taxon>
        <taxon>Myxococcaceae</taxon>
        <taxon>Corallococcus</taxon>
    </lineage>
</organism>
<proteinExistence type="inferred from homology"/>
<dbReference type="GO" id="GO:0004563">
    <property type="term" value="F:beta-N-acetylhexosaminidase activity"/>
    <property type="evidence" value="ECO:0007669"/>
    <property type="project" value="UniProtKB-EC"/>
</dbReference>
<dbReference type="Pfam" id="PF00933">
    <property type="entry name" value="Glyco_hydro_3"/>
    <property type="match status" value="1"/>
</dbReference>
<evidence type="ECO:0000256" key="2">
    <source>
        <dbReference type="ARBA" id="ARBA00022801"/>
    </source>
</evidence>
<comment type="similarity">
    <text evidence="1">Belongs to the glycosyl hydrolase 3 family.</text>
</comment>
<dbReference type="NCBIfam" id="NF003740">
    <property type="entry name" value="PRK05337.1"/>
    <property type="match status" value="1"/>
</dbReference>
<accession>A0A3A8I0L4</accession>
<dbReference type="OrthoDB" id="9781691at2"/>
<dbReference type="EC" id="3.2.1.52" evidence="5"/>
<dbReference type="EMBL" id="JABFJV010000011">
    <property type="protein sequence ID" value="NOK32314.1"/>
    <property type="molecule type" value="Genomic_DNA"/>
</dbReference>
<keyword evidence="2 5" id="KW-0378">Hydrolase</keyword>
<dbReference type="InterPro" id="IPR001764">
    <property type="entry name" value="Glyco_hydro_3_N"/>
</dbReference>
<dbReference type="AlphaFoldDB" id="A0A3A8I0L4"/>
<evidence type="ECO:0000256" key="1">
    <source>
        <dbReference type="ARBA" id="ARBA00005336"/>
    </source>
</evidence>
<gene>
    <name evidence="5" type="primary">nagZ</name>
    <name evidence="5" type="ORF">HMI49_03745</name>
</gene>
<keyword evidence="3 5" id="KW-0326">Glycosidase</keyword>
<dbReference type="InterPro" id="IPR017853">
    <property type="entry name" value="GH"/>
</dbReference>
<evidence type="ECO:0000256" key="3">
    <source>
        <dbReference type="ARBA" id="ARBA00023295"/>
    </source>
</evidence>
<name>A0A3A8I0L4_9BACT</name>
<evidence type="ECO:0000313" key="5">
    <source>
        <dbReference type="EMBL" id="NOK32314.1"/>
    </source>
</evidence>